<dbReference type="InterPro" id="IPR022907">
    <property type="entry name" value="VapC_family"/>
</dbReference>
<dbReference type="InterPro" id="IPR050556">
    <property type="entry name" value="Type_II_TA_system_RNase"/>
</dbReference>
<comment type="cofactor">
    <cofactor evidence="1 8">
        <name>Mg(2+)</name>
        <dbReference type="ChEBI" id="CHEBI:18420"/>
    </cofactor>
</comment>
<evidence type="ECO:0000313" key="10">
    <source>
        <dbReference type="EMBL" id="MBY3593977.1"/>
    </source>
</evidence>
<evidence type="ECO:0000256" key="3">
    <source>
        <dbReference type="ARBA" id="ARBA00022722"/>
    </source>
</evidence>
<dbReference type="EMBL" id="JABTXI010000015">
    <property type="protein sequence ID" value="MBY3593977.1"/>
    <property type="molecule type" value="Genomic_DNA"/>
</dbReference>
<dbReference type="CDD" id="cd18736">
    <property type="entry name" value="PIN_CcVapC1-like"/>
    <property type="match status" value="1"/>
</dbReference>
<comment type="similarity">
    <text evidence="7 8">Belongs to the PINc/VapC protein family.</text>
</comment>
<accession>A0ABS7LR79</accession>
<keyword evidence="11" id="KW-1185">Reference proteome</keyword>
<keyword evidence="2 8" id="KW-1277">Toxin-antitoxin system</keyword>
<name>A0ABS7LR79_9HYPH</name>
<dbReference type="Gene3D" id="3.40.50.1010">
    <property type="entry name" value="5'-nuclease"/>
    <property type="match status" value="1"/>
</dbReference>
<reference evidence="10 11" key="1">
    <citation type="submission" date="2020-06" db="EMBL/GenBank/DDBJ databases">
        <title>Global-level population genomics: horizontal gene transfer, symbiosis and evolution in Rhizobia.</title>
        <authorList>
            <person name="Gai Y."/>
        </authorList>
    </citation>
    <scope>NUCLEOTIDE SEQUENCE [LARGE SCALE GENOMIC DNA]</scope>
    <source>
        <strain evidence="10 11">PLR6_1b</strain>
    </source>
</reference>
<organism evidence="10 11">
    <name type="scientific">Rhizobium bangladeshense</name>
    <dbReference type="NCBI Taxonomy" id="1138189"/>
    <lineage>
        <taxon>Bacteria</taxon>
        <taxon>Pseudomonadati</taxon>
        <taxon>Pseudomonadota</taxon>
        <taxon>Alphaproteobacteria</taxon>
        <taxon>Hyphomicrobiales</taxon>
        <taxon>Rhizobiaceae</taxon>
        <taxon>Rhizobium/Agrobacterium group</taxon>
        <taxon>Rhizobium</taxon>
    </lineage>
</organism>
<evidence type="ECO:0000259" key="9">
    <source>
        <dbReference type="Pfam" id="PF01850"/>
    </source>
</evidence>
<feature type="domain" description="PIN" evidence="9">
    <location>
        <begin position="4"/>
        <end position="121"/>
    </location>
</feature>
<proteinExistence type="inferred from homology"/>
<evidence type="ECO:0000313" key="11">
    <source>
        <dbReference type="Proteomes" id="UP000720124"/>
    </source>
</evidence>
<gene>
    <name evidence="8" type="primary">vapC</name>
    <name evidence="10" type="ORF">HJA87_29495</name>
</gene>
<evidence type="ECO:0000256" key="2">
    <source>
        <dbReference type="ARBA" id="ARBA00022649"/>
    </source>
</evidence>
<dbReference type="SUPFAM" id="SSF88723">
    <property type="entry name" value="PIN domain-like"/>
    <property type="match status" value="1"/>
</dbReference>
<dbReference type="RefSeq" id="WP_221095574.1">
    <property type="nucleotide sequence ID" value="NZ_JABDWX010000017.1"/>
</dbReference>
<dbReference type="EC" id="3.1.-.-" evidence="8"/>
<sequence>MARYMLDTNMCIYLMKNQPEQVARRFASCYVGDVVMSAITFAELEYGVSASDDPARELDNLTALAELITVEPFGIAAARAYGPVRMATRDRKKDHLDKLIASHAITLDTVLVTNNTRDFLAYPGLKLENWLDAERRNQLNPSQRLCRERRAGSGP</sequence>
<comment type="caution">
    <text evidence="10">The sequence shown here is derived from an EMBL/GenBank/DDBJ whole genome shotgun (WGS) entry which is preliminary data.</text>
</comment>
<keyword evidence="8" id="KW-0800">Toxin</keyword>
<dbReference type="Proteomes" id="UP000720124">
    <property type="component" value="Unassembled WGS sequence"/>
</dbReference>
<keyword evidence="4 8" id="KW-0479">Metal-binding</keyword>
<feature type="binding site" evidence="8">
    <location>
        <position position="7"/>
    </location>
    <ligand>
        <name>Mg(2+)</name>
        <dbReference type="ChEBI" id="CHEBI:18420"/>
    </ligand>
</feature>
<dbReference type="InterPro" id="IPR002716">
    <property type="entry name" value="PIN_dom"/>
</dbReference>
<evidence type="ECO:0000256" key="7">
    <source>
        <dbReference type="ARBA" id="ARBA00038093"/>
    </source>
</evidence>
<keyword evidence="5 8" id="KW-0378">Hydrolase</keyword>
<dbReference type="PANTHER" id="PTHR33653">
    <property type="entry name" value="RIBONUCLEASE VAPC2"/>
    <property type="match status" value="1"/>
</dbReference>
<dbReference type="Pfam" id="PF01850">
    <property type="entry name" value="PIN"/>
    <property type="match status" value="1"/>
</dbReference>
<dbReference type="HAMAP" id="MF_00265">
    <property type="entry name" value="VapC_Nob1"/>
    <property type="match status" value="1"/>
</dbReference>
<evidence type="ECO:0000256" key="4">
    <source>
        <dbReference type="ARBA" id="ARBA00022723"/>
    </source>
</evidence>
<dbReference type="InterPro" id="IPR029060">
    <property type="entry name" value="PIN-like_dom_sf"/>
</dbReference>
<evidence type="ECO:0000256" key="1">
    <source>
        <dbReference type="ARBA" id="ARBA00001946"/>
    </source>
</evidence>
<keyword evidence="6 8" id="KW-0460">Magnesium</keyword>
<evidence type="ECO:0000256" key="5">
    <source>
        <dbReference type="ARBA" id="ARBA00022801"/>
    </source>
</evidence>
<evidence type="ECO:0000256" key="8">
    <source>
        <dbReference type="HAMAP-Rule" id="MF_00265"/>
    </source>
</evidence>
<dbReference type="PANTHER" id="PTHR33653:SF1">
    <property type="entry name" value="RIBONUCLEASE VAPC2"/>
    <property type="match status" value="1"/>
</dbReference>
<feature type="binding site" evidence="8">
    <location>
        <position position="97"/>
    </location>
    <ligand>
        <name>Mg(2+)</name>
        <dbReference type="ChEBI" id="CHEBI:18420"/>
    </ligand>
</feature>
<evidence type="ECO:0000256" key="6">
    <source>
        <dbReference type="ARBA" id="ARBA00022842"/>
    </source>
</evidence>
<protein>
    <recommendedName>
        <fullName evidence="8">Ribonuclease VapC</fullName>
        <shortName evidence="8">RNase VapC</shortName>
        <ecNumber evidence="8">3.1.-.-</ecNumber>
    </recommendedName>
    <alternativeName>
        <fullName evidence="8">Toxin VapC</fullName>
    </alternativeName>
</protein>
<comment type="function">
    <text evidence="8">Toxic component of a toxin-antitoxin (TA) system. An RNase.</text>
</comment>
<keyword evidence="3 8" id="KW-0540">Nuclease</keyword>